<dbReference type="Proteomes" id="UP000749293">
    <property type="component" value="Unassembled WGS sequence"/>
</dbReference>
<evidence type="ECO:0000256" key="1">
    <source>
        <dbReference type="SAM" id="Phobius"/>
    </source>
</evidence>
<evidence type="ECO:0000313" key="2">
    <source>
        <dbReference type="EMBL" id="KAF4122105.1"/>
    </source>
</evidence>
<feature type="transmembrane region" description="Helical" evidence="1">
    <location>
        <begin position="177"/>
        <end position="194"/>
    </location>
</feature>
<feature type="transmembrane region" description="Helical" evidence="1">
    <location>
        <begin position="146"/>
        <end position="165"/>
    </location>
</feature>
<feature type="transmembrane region" description="Helical" evidence="1">
    <location>
        <begin position="20"/>
        <end position="41"/>
    </location>
</feature>
<proteinExistence type="predicted"/>
<keyword evidence="1" id="KW-0472">Membrane</keyword>
<gene>
    <name evidence="2" type="ORF">GMORB2_7698</name>
</gene>
<dbReference type="GeneID" id="55973921"/>
<feature type="transmembrane region" description="Helical" evidence="1">
    <location>
        <begin position="108"/>
        <end position="130"/>
    </location>
</feature>
<dbReference type="EMBL" id="JAANYQ010000010">
    <property type="protein sequence ID" value="KAF4122105.1"/>
    <property type="molecule type" value="Genomic_DNA"/>
</dbReference>
<feature type="transmembrane region" description="Helical" evidence="1">
    <location>
        <begin position="290"/>
        <end position="309"/>
    </location>
</feature>
<keyword evidence="3" id="KW-1185">Reference proteome</keyword>
<accession>A0A9P5D3T1</accession>
<dbReference type="AlphaFoldDB" id="A0A9P5D3T1"/>
<keyword evidence="1" id="KW-1133">Transmembrane helix</keyword>
<sequence>MASSSSSSRKTLVTASKGGVTATLFSVAILAVVCALAFDALHLQLKRSGMRDLLKEFIDPADTRIRKHYTGVAAVDKLLFVLVVFFLNVLDPSRPETFLFVVQFAGQLVAPVIFGYAVAFPIFAIAHLVFSPTDAQSLSLRDPSRLTVVVPAILLGYLVPTLLQLLPLEDYSHQTAIAIWQPFPVYTFVLSWAFSHTAQRLTLTTGGAPDKNDTDRNAVDTAYDFVLAVGAISHWATIASIVAVSVQPELFPPSVAESLTLAKVFVPKPIRSYGPASLPEICKQFLQWDYIFGSAASLIWAASLAARVGAWSFSPAGTVSILRYIVIYGPSAAAAALMKRRDAVVYGA</sequence>
<dbReference type="OrthoDB" id="72269at2759"/>
<evidence type="ECO:0000313" key="3">
    <source>
        <dbReference type="Proteomes" id="UP000749293"/>
    </source>
</evidence>
<protein>
    <submittedName>
        <fullName evidence="2">Uncharacterized protein</fullName>
    </submittedName>
</protein>
<dbReference type="RefSeq" id="XP_035320757.1">
    <property type="nucleotide sequence ID" value="XM_035469663.1"/>
</dbReference>
<organism evidence="2 3">
    <name type="scientific">Geosmithia morbida</name>
    <dbReference type="NCBI Taxonomy" id="1094350"/>
    <lineage>
        <taxon>Eukaryota</taxon>
        <taxon>Fungi</taxon>
        <taxon>Dikarya</taxon>
        <taxon>Ascomycota</taxon>
        <taxon>Pezizomycotina</taxon>
        <taxon>Sordariomycetes</taxon>
        <taxon>Hypocreomycetidae</taxon>
        <taxon>Hypocreales</taxon>
        <taxon>Bionectriaceae</taxon>
        <taxon>Geosmithia</taxon>
    </lineage>
</organism>
<reference evidence="2" key="1">
    <citation type="submission" date="2020-03" db="EMBL/GenBank/DDBJ databases">
        <title>Site-based positive gene gene selection in Geosmithia morbida across the United States reveals a broad range of putative effectors and factors for local host and environmental adapation.</title>
        <authorList>
            <person name="Onufrak A."/>
            <person name="Murdoch R.W."/>
            <person name="Gazis R."/>
            <person name="Huff M."/>
            <person name="Staton M."/>
            <person name="Klingeman W."/>
            <person name="Hadziabdic D."/>
        </authorList>
    </citation>
    <scope>NUCLEOTIDE SEQUENCE</scope>
    <source>
        <strain evidence="2">1262</strain>
    </source>
</reference>
<keyword evidence="1" id="KW-0812">Transmembrane</keyword>
<feature type="transmembrane region" description="Helical" evidence="1">
    <location>
        <begin position="69"/>
        <end position="88"/>
    </location>
</feature>
<feature type="transmembrane region" description="Helical" evidence="1">
    <location>
        <begin position="321"/>
        <end position="338"/>
    </location>
</feature>
<name>A0A9P5D3T1_9HYPO</name>
<comment type="caution">
    <text evidence="2">The sequence shown here is derived from an EMBL/GenBank/DDBJ whole genome shotgun (WGS) entry which is preliminary data.</text>
</comment>